<gene>
    <name evidence="2" type="ORF">LXN57_36390</name>
</gene>
<evidence type="ECO:0000313" key="2">
    <source>
        <dbReference type="EMBL" id="MCM4083051.1"/>
    </source>
</evidence>
<comment type="caution">
    <text evidence="2">The sequence shown here is derived from an EMBL/GenBank/DDBJ whole genome shotgun (WGS) entry which is preliminary data.</text>
</comment>
<accession>A0ABT0YAI6</accession>
<organism evidence="2 3">
    <name type="scientific">Paractinoplanes hotanensis</name>
    <dbReference type="NCBI Taxonomy" id="2906497"/>
    <lineage>
        <taxon>Bacteria</taxon>
        <taxon>Bacillati</taxon>
        <taxon>Actinomycetota</taxon>
        <taxon>Actinomycetes</taxon>
        <taxon>Micromonosporales</taxon>
        <taxon>Micromonosporaceae</taxon>
        <taxon>Paractinoplanes</taxon>
    </lineage>
</organism>
<dbReference type="RefSeq" id="WP_251802753.1">
    <property type="nucleotide sequence ID" value="NZ_JAMQOL010000053.1"/>
</dbReference>
<dbReference type="Pfam" id="PF03235">
    <property type="entry name" value="GmrSD_N"/>
    <property type="match status" value="1"/>
</dbReference>
<evidence type="ECO:0000313" key="3">
    <source>
        <dbReference type="Proteomes" id="UP001523216"/>
    </source>
</evidence>
<proteinExistence type="predicted"/>
<sequence>MKGYLTSYAGLFGTRPAGEPSISSIQIPLIQRDYAQGRPEALVEEVRLGFLEVLLDAIAGGEPVGLDFVYGKIDGTTLLPLDGQQRLTTLFLLHWYVASAADRLEPGAAWTRLSYETRASARLFGERLVARPLPQNQDVPSAWIIDQPWYLHVWRNDPTIQAMLVMIDAIHQQIHRRHPNLDAVAAWQRLTDAEKPAVSFYLLPLDDMESDEQLYIKMNSRGKPLTTFENFKARFEQDITYSGRADEFAHKIDGPWSDLLWPFHGGDNLVDDEFVSYLTFITEICELRDDRVESGPLGPRARAVFGAQNPRAGDHLDFLFGAFDKWRDAEHIATTMRDALSTSLPGQDGYDWQKVIWFGIADTDVFDQCLHDTRFNLQQSLLLYAFLLHLIEDTVDFPRRLRTLRNLVSASEVRNDYMPALIQDVARVIVHDDLDAVTRFNSNQLADERRKKQFLAARPELASVLFRLEDHPILRGATSAFELHGDSLRRRAEAFENAFTEPQHWLGLTGALLTFGDYQRQRPGSWGWQFGTSDPEDDTVWRYLLTGTTYKNLSTTRAVLSELLDGLASAGGDVVAYCERVTVAWLAERECRQYFDWRYYLVKYPEMRSGSTGIYYGVDGELGYSMCMLRTVRLSGYYRDPILLGVWLLSEANDRVTDPWFFGYEWHPRWLELTHSNAGMRCVSDGFELYRPEDEALHPSFLAVCQQHNVVTTADGELLLRIEQQDHGDGPVDLTDRVVAGAGFLRDLLEAGL</sequence>
<name>A0ABT0YAI6_9ACTN</name>
<evidence type="ECO:0000259" key="1">
    <source>
        <dbReference type="Pfam" id="PF03235"/>
    </source>
</evidence>
<feature type="domain" description="GmrSD restriction endonucleases N-terminal" evidence="1">
    <location>
        <begin position="25"/>
        <end position="235"/>
    </location>
</feature>
<dbReference type="InterPro" id="IPR004919">
    <property type="entry name" value="GmrSD_N"/>
</dbReference>
<reference evidence="2 3" key="1">
    <citation type="submission" date="2022-06" db="EMBL/GenBank/DDBJ databases">
        <title>Actinoplanes abujensis sp. nov., isolated from Nigerian arid soil.</title>
        <authorList>
            <person name="Ding P."/>
        </authorList>
    </citation>
    <scope>NUCLEOTIDE SEQUENCE [LARGE SCALE GENOMIC DNA]</scope>
    <source>
        <strain evidence="3">TRM88002</strain>
    </source>
</reference>
<dbReference type="Proteomes" id="UP001523216">
    <property type="component" value="Unassembled WGS sequence"/>
</dbReference>
<dbReference type="EMBL" id="JAMQOL010000053">
    <property type="protein sequence ID" value="MCM4083051.1"/>
    <property type="molecule type" value="Genomic_DNA"/>
</dbReference>
<protein>
    <submittedName>
        <fullName evidence="2">DUF262 domain-containing protein</fullName>
    </submittedName>
</protein>
<keyword evidence="3" id="KW-1185">Reference proteome</keyword>